<comment type="caution">
    <text evidence="3">The sequence shown here is derived from an EMBL/GenBank/DDBJ whole genome shotgun (WGS) entry which is preliminary data.</text>
</comment>
<name>A0A369JDM6_HYPMA</name>
<dbReference type="Gene3D" id="3.40.50.300">
    <property type="entry name" value="P-loop containing nucleotide triphosphate hydrolases"/>
    <property type="match status" value="2"/>
</dbReference>
<evidence type="ECO:0000259" key="2">
    <source>
        <dbReference type="SMART" id="SM00487"/>
    </source>
</evidence>
<dbReference type="InterPro" id="IPR027417">
    <property type="entry name" value="P-loop_NTPase"/>
</dbReference>
<evidence type="ECO:0000313" key="3">
    <source>
        <dbReference type="EMBL" id="RDB17534.1"/>
    </source>
</evidence>
<gene>
    <name evidence="3" type="ORF">Hypma_001245</name>
</gene>
<evidence type="ECO:0000256" key="1">
    <source>
        <dbReference type="SAM" id="MobiDB-lite"/>
    </source>
</evidence>
<feature type="region of interest" description="Disordered" evidence="1">
    <location>
        <begin position="845"/>
        <end position="915"/>
    </location>
</feature>
<dbReference type="SUPFAM" id="SSF52540">
    <property type="entry name" value="P-loop containing nucleoside triphosphate hydrolases"/>
    <property type="match status" value="1"/>
</dbReference>
<reference evidence="3" key="1">
    <citation type="submission" date="2018-04" db="EMBL/GenBank/DDBJ databases">
        <title>Whole genome sequencing of Hypsizygus marmoreus.</title>
        <authorList>
            <person name="Choi I.-G."/>
            <person name="Min B."/>
            <person name="Kim J.-G."/>
            <person name="Kim S."/>
            <person name="Oh Y.-L."/>
            <person name="Kong W.-S."/>
            <person name="Park H."/>
            <person name="Jeong J."/>
            <person name="Song E.-S."/>
        </authorList>
    </citation>
    <scope>NUCLEOTIDE SEQUENCE [LARGE SCALE GENOMIC DNA]</scope>
    <source>
        <strain evidence="3">51987-8</strain>
    </source>
</reference>
<protein>
    <recommendedName>
        <fullName evidence="2">Helicase ATP-binding domain-containing protein</fullName>
    </recommendedName>
</protein>
<dbReference type="InParanoid" id="A0A369JDM6"/>
<dbReference type="PANTHER" id="PTHR10887">
    <property type="entry name" value="DNA2/NAM7 HELICASE FAMILY"/>
    <property type="match status" value="1"/>
</dbReference>
<feature type="region of interest" description="Disordered" evidence="1">
    <location>
        <begin position="929"/>
        <end position="1028"/>
    </location>
</feature>
<proteinExistence type="predicted"/>
<organism evidence="3 4">
    <name type="scientific">Hypsizygus marmoreus</name>
    <name type="common">White beech mushroom</name>
    <name type="synonym">Agaricus marmoreus</name>
    <dbReference type="NCBI Taxonomy" id="39966"/>
    <lineage>
        <taxon>Eukaryota</taxon>
        <taxon>Fungi</taxon>
        <taxon>Dikarya</taxon>
        <taxon>Basidiomycota</taxon>
        <taxon>Agaricomycotina</taxon>
        <taxon>Agaricomycetes</taxon>
        <taxon>Agaricomycetidae</taxon>
        <taxon>Agaricales</taxon>
        <taxon>Tricholomatineae</taxon>
        <taxon>Lyophyllaceae</taxon>
        <taxon>Hypsizygus</taxon>
    </lineage>
</organism>
<feature type="region of interest" description="Disordered" evidence="1">
    <location>
        <begin position="793"/>
        <end position="818"/>
    </location>
</feature>
<accession>A0A369JDM6</accession>
<sequence length="1028" mass="114205">MATFTTVSQRFLPGLSQNIPVRQYSRRHAGMAASLLHDLEAAYVGVDVKRSPDGCIDRVAFATLDQVFLISVDAGKQSGLLTADMPFEDLLSGRTGMLVGFDMARLALQISHDLKIPVRGVDFSTLLVPDTRNPFRPSSVVKRTVSRNVDEFELNALWDSGSETSVCLRAWISACAIKTNLEALDSALKVDTFLISSEECACLRELVRQTYLLEDARPKETPNEFNHYKMTKDGTLALQNARYRTRVRRGQQMVIMTNEAGQEFFGRPGGARGKNTSITFTGKQLSGPLQKVRVIGRPEPTNSEKARDELLLLVLQGQDRNVANEITPESAAQSKFPSLNPSQAQVASAMISSISLVIAHGPPGTGKTTTIAAATAVWDFNRQPTWIIAHSNVAVKNIAETLFKKGVDFKILVSKEFHLEWHEHIYEMINDKLLRSDDFSGLKDAGATERLLGGSCIILSTLSMLSNPILNQVNMFKVVPVERLVVDEASQIKIEDFMPVFHHFNKTLEKVCFFGDPRQLPPFGQDKVPQLRTIFDIEFLSRSAGFLDVQYRMPVQLGNFISRYVYQGKLKSNHGLNDTSCVAFIDVSKGEETRSGFSWTNAAEIQTIIHLVETYYKHKNFCIITPYDAQRAAIEKQLKDARLPWEYVFNVDSFQGNEADFVLISVVRSGNQPGFLSSLDRMNVMLTRCRRGLVVVTNRSFLEGGGRYTLLGGLQRHWSEIGGHHTWVDWKLVAEGKADLPSAPGPKRDRRLPLGYPSLHLNGASVLGGPGATRKNFDTKSLFRRAAVPTITPALPLSPASSPSIKPPPPDTRLRHAPLDEWQTVRRSGRRGRVLRTLFTDQLPISTTPSIGHAPKPITQPSPSYSRFNHASSFPNPPQTHVSQKNVSTHRSSLTPRKPVFRRDDHHSPSYLHGQKFIPHHRDLPQAWSQTQGLPTRLSGPSTTRTSHYRPSKKPDALKSRVSSSGYSDPSLLATTASATQSDYEGFRTLRKTVSRAPAPASNPPSPLNRFAPLKAHTGQKAWHNPVL</sequence>
<dbReference type="PANTHER" id="PTHR10887:SF495">
    <property type="entry name" value="HELICASE SENATAXIN ISOFORM X1-RELATED"/>
    <property type="match status" value="1"/>
</dbReference>
<dbReference type="OrthoDB" id="6513042at2759"/>
<dbReference type="InterPro" id="IPR014001">
    <property type="entry name" value="Helicase_ATP-bd"/>
</dbReference>
<dbReference type="InterPro" id="IPR045055">
    <property type="entry name" value="DNA2/NAM7-like"/>
</dbReference>
<dbReference type="SMART" id="SM00487">
    <property type="entry name" value="DEXDc"/>
    <property type="match status" value="1"/>
</dbReference>
<evidence type="ECO:0000313" key="4">
    <source>
        <dbReference type="Proteomes" id="UP000076154"/>
    </source>
</evidence>
<keyword evidence="4" id="KW-1185">Reference proteome</keyword>
<dbReference type="EMBL" id="LUEZ02000110">
    <property type="protein sequence ID" value="RDB17534.1"/>
    <property type="molecule type" value="Genomic_DNA"/>
</dbReference>
<feature type="compositionally biased region" description="Polar residues" evidence="1">
    <location>
        <begin position="961"/>
        <end position="983"/>
    </location>
</feature>
<dbReference type="Proteomes" id="UP000076154">
    <property type="component" value="Unassembled WGS sequence"/>
</dbReference>
<dbReference type="CDD" id="cd18808">
    <property type="entry name" value="SF1_C_Upf1"/>
    <property type="match status" value="1"/>
</dbReference>
<dbReference type="InterPro" id="IPR041679">
    <property type="entry name" value="DNA2/NAM7-like_C"/>
</dbReference>
<dbReference type="InterPro" id="IPR047187">
    <property type="entry name" value="SF1_C_Upf1"/>
</dbReference>
<dbReference type="Pfam" id="PF13604">
    <property type="entry name" value="AAA_30"/>
    <property type="match status" value="1"/>
</dbReference>
<dbReference type="AlphaFoldDB" id="A0A369JDM6"/>
<feature type="compositionally biased region" description="Polar residues" evidence="1">
    <location>
        <begin position="859"/>
        <end position="895"/>
    </location>
</feature>
<feature type="domain" description="Helicase ATP-binding" evidence="2">
    <location>
        <begin position="335"/>
        <end position="552"/>
    </location>
</feature>
<feature type="compositionally biased region" description="Polar residues" evidence="1">
    <location>
        <begin position="929"/>
        <end position="946"/>
    </location>
</feature>
<dbReference type="STRING" id="39966.A0A369JDM6"/>
<feature type="compositionally biased region" description="Low complexity" evidence="1">
    <location>
        <begin position="793"/>
        <end position="804"/>
    </location>
</feature>
<dbReference type="Pfam" id="PF13087">
    <property type="entry name" value="AAA_12"/>
    <property type="match status" value="1"/>
</dbReference>